<dbReference type="SMART" id="SM00055">
    <property type="entry name" value="FCH"/>
    <property type="match status" value="1"/>
</dbReference>
<feature type="domain" description="F-BAR" evidence="5">
    <location>
        <begin position="67"/>
        <end position="346"/>
    </location>
</feature>
<dbReference type="Proteomes" id="UP000663864">
    <property type="component" value="Unassembled WGS sequence"/>
</dbReference>
<dbReference type="SUPFAM" id="SSF103657">
    <property type="entry name" value="BAR/IMD domain-like"/>
    <property type="match status" value="1"/>
</dbReference>
<dbReference type="Pfam" id="PF00620">
    <property type="entry name" value="RhoGAP"/>
    <property type="match status" value="1"/>
</dbReference>
<evidence type="ECO:0000259" key="5">
    <source>
        <dbReference type="PROSITE" id="PS51741"/>
    </source>
</evidence>
<dbReference type="AlphaFoldDB" id="A0A814RNL6"/>
<keyword evidence="1 2" id="KW-0175">Coiled coil</keyword>
<dbReference type="PANTHER" id="PTHR14166">
    <property type="entry name" value="SLIT-ROBO RHO GTPASE ACTIVATING PROTEIN"/>
    <property type="match status" value="1"/>
</dbReference>
<dbReference type="SMART" id="SM00324">
    <property type="entry name" value="RhoGAP"/>
    <property type="match status" value="1"/>
</dbReference>
<sequence>MSTIETNLKNQPIVSISVSPQAIKSLPPPSLSISTTSSLTPNTSSATIFYDDKQIEKTYKKGKQILFEFDQIVKDIHFQLNEQLKCLEQRIETQLSILSEIQEYFRRRADVEFDYAKNLDNLHKQINQKHRAQKARRETWFFQSIYNLWETMVQDTRSHVKYHTIMSDICGKYMHDKFNEIADDTRRMFMKCKSVGLASHEDIYKVLNELKSTMKTYHQYQSESKQAEQKLRNILQQIAKIKNAKKQKAMEKRVEKRQMKYTETKVKAFKARNDYIMTIESVNAALQKYCSDDVPDLIDCMNFGFHTSIAKCIQMYLSAQDNIKRGRQMTIETLNRAIGDLDTVVDKQKYLESYSSIFTIPKKIKFEPHKGDEVATVNAQVLIRDDMQSRFKQMQNRLASLKTEHDEIFKTIEATEQSLMEYINTKNSDVSDLFKDLNLPQNTSKNTRIEIEDYYVEKFKQYTLSSNLISRLQARHDIMQKALGATPPIGAVEDKNLIRRPIKPKQIGRAPILGRPRLFGGKLLDYIQVTQQHIPLIISSCVSAINRLGLHNQGIFRVPGAQVDINQFKEAFEKGEDPLVNITGRDMNSVAGVLKLYFRELKEPLFARDMFDSFISCITSDCPQPPTADDEEIFKYDLYTREQLFQFCDQGKKYVECVNKRLQCCDLRSEHAGALAAFEVGLQQAGWRLGRYCAGLGGSTIIHYKCKTTTLAPAKTTTTTSSTTSTMPPCEVEEAGKECNDILDDRLRFETTWSVQEKIQWCKAVTDYIQCAGKHITNCSIIEVRDDVEQLSNFMEHIMKQANLNCHGGFYGCDHAVTDVRCRQSARKFYSGEAFDSAGTTLIIEWYLFFSIALISWWH</sequence>
<feature type="coiled-coil region" evidence="3">
    <location>
        <begin position="210"/>
        <end position="247"/>
    </location>
</feature>
<dbReference type="Gene3D" id="1.20.1270.60">
    <property type="entry name" value="Arfaptin homology (AH) domain/BAR domain"/>
    <property type="match status" value="1"/>
</dbReference>
<dbReference type="InterPro" id="IPR027267">
    <property type="entry name" value="AH/BAR_dom_sf"/>
</dbReference>
<comment type="caution">
    <text evidence="6">The sequence shown here is derived from an EMBL/GenBank/DDBJ whole genome shotgun (WGS) entry which is preliminary data.</text>
</comment>
<feature type="domain" description="Rho-GAP" evidence="4">
    <location>
        <begin position="521"/>
        <end position="750"/>
    </location>
</feature>
<dbReference type="InterPro" id="IPR031160">
    <property type="entry name" value="F_BAR_dom"/>
</dbReference>
<evidence type="ECO:0000256" key="1">
    <source>
        <dbReference type="ARBA" id="ARBA00023054"/>
    </source>
</evidence>
<reference evidence="6" key="1">
    <citation type="submission" date="2021-02" db="EMBL/GenBank/DDBJ databases">
        <authorList>
            <person name="Nowell W R."/>
        </authorList>
    </citation>
    <scope>NUCLEOTIDE SEQUENCE</scope>
</reference>
<evidence type="ECO:0000313" key="6">
    <source>
        <dbReference type="EMBL" id="CAF1136374.1"/>
    </source>
</evidence>
<dbReference type="InterPro" id="IPR008936">
    <property type="entry name" value="Rho_GTPase_activation_prot"/>
</dbReference>
<accession>A0A814RNL6</accession>
<evidence type="ECO:0000256" key="3">
    <source>
        <dbReference type="SAM" id="Coils"/>
    </source>
</evidence>
<evidence type="ECO:0000259" key="4">
    <source>
        <dbReference type="PROSITE" id="PS50238"/>
    </source>
</evidence>
<organism evidence="6 7">
    <name type="scientific">Rotaria sordida</name>
    <dbReference type="NCBI Taxonomy" id="392033"/>
    <lineage>
        <taxon>Eukaryota</taxon>
        <taxon>Metazoa</taxon>
        <taxon>Spiralia</taxon>
        <taxon>Gnathifera</taxon>
        <taxon>Rotifera</taxon>
        <taxon>Eurotatoria</taxon>
        <taxon>Bdelloidea</taxon>
        <taxon>Philodinida</taxon>
        <taxon>Philodinidae</taxon>
        <taxon>Rotaria</taxon>
    </lineage>
</organism>
<name>A0A814RNL6_9BILA</name>
<dbReference type="SUPFAM" id="SSF48350">
    <property type="entry name" value="GTPase activation domain, GAP"/>
    <property type="match status" value="1"/>
</dbReference>
<evidence type="ECO:0000256" key="2">
    <source>
        <dbReference type="PROSITE-ProRule" id="PRU01077"/>
    </source>
</evidence>
<dbReference type="GO" id="GO:0007165">
    <property type="term" value="P:signal transduction"/>
    <property type="evidence" value="ECO:0007669"/>
    <property type="project" value="InterPro"/>
</dbReference>
<gene>
    <name evidence="6" type="ORF">ZHD862_LOCUS19406</name>
</gene>
<dbReference type="Gene3D" id="1.10.555.10">
    <property type="entry name" value="Rho GTPase activation protein"/>
    <property type="match status" value="1"/>
</dbReference>
<dbReference type="EMBL" id="CAJNOT010001054">
    <property type="protein sequence ID" value="CAF1136374.1"/>
    <property type="molecule type" value="Genomic_DNA"/>
</dbReference>
<dbReference type="FunFam" id="1.20.1270.60:FF:000094">
    <property type="entry name" value="SLIT-ROBO Rho GTPase-activating 2 protein"/>
    <property type="match status" value="1"/>
</dbReference>
<dbReference type="InterPro" id="IPR001060">
    <property type="entry name" value="FCH_dom"/>
</dbReference>
<dbReference type="PROSITE" id="PS51741">
    <property type="entry name" value="F_BAR"/>
    <property type="match status" value="1"/>
</dbReference>
<dbReference type="PROSITE" id="PS50238">
    <property type="entry name" value="RHOGAP"/>
    <property type="match status" value="1"/>
</dbReference>
<dbReference type="Pfam" id="PF00611">
    <property type="entry name" value="FCH"/>
    <property type="match status" value="1"/>
</dbReference>
<proteinExistence type="predicted"/>
<protein>
    <submittedName>
        <fullName evidence="6">Uncharacterized protein</fullName>
    </submittedName>
</protein>
<dbReference type="InterPro" id="IPR051627">
    <property type="entry name" value="SLIT-ROBO_RhoGAP"/>
</dbReference>
<dbReference type="InterPro" id="IPR000198">
    <property type="entry name" value="RhoGAP_dom"/>
</dbReference>
<evidence type="ECO:0000313" key="7">
    <source>
        <dbReference type="Proteomes" id="UP000663864"/>
    </source>
</evidence>